<gene>
    <name evidence="1" type="ORF">N8T08_010674</name>
</gene>
<sequence>MSAIRQSNAPTYIKPSRGVNNGTASPKSAEQLIKAARAGDIQAIEKELSSGVDVNGRWDGTTALLAATVSGQFEAVKYLLSKNAEVEARDNDGYTIFKLALDNNHRCIAEYIVKHYPNVTVTDPRLPEGEKWLREQFTEISKAVKHEDSKPRTEVLEYLVSGDLPAPENRLVSDVYWEHILLRYIGDVPLDIQRNYSVDLRLSLMGTFDTFLISHEGIKYSAWLLNSKLPSTQYEIKGTVVDEEGGWVTERWGYKDEKNITVEDGIDSFLIDGVKGKIMTKMINYTVQ</sequence>
<evidence type="ECO:0000313" key="2">
    <source>
        <dbReference type="Proteomes" id="UP001177260"/>
    </source>
</evidence>
<accession>A0ACC3BBH0</accession>
<proteinExistence type="predicted"/>
<organism evidence="1 2">
    <name type="scientific">Aspergillus melleus</name>
    <dbReference type="NCBI Taxonomy" id="138277"/>
    <lineage>
        <taxon>Eukaryota</taxon>
        <taxon>Fungi</taxon>
        <taxon>Dikarya</taxon>
        <taxon>Ascomycota</taxon>
        <taxon>Pezizomycotina</taxon>
        <taxon>Eurotiomycetes</taxon>
        <taxon>Eurotiomycetidae</taxon>
        <taxon>Eurotiales</taxon>
        <taxon>Aspergillaceae</taxon>
        <taxon>Aspergillus</taxon>
        <taxon>Aspergillus subgen. Circumdati</taxon>
    </lineage>
</organism>
<keyword evidence="2" id="KW-1185">Reference proteome</keyword>
<reference evidence="1 2" key="1">
    <citation type="journal article" date="2023" name="ACS Omega">
        <title>Identification of the Neoaspergillic Acid Biosynthesis Gene Cluster by Establishing an In Vitro CRISPR-Ribonucleoprotein Genetic System in Aspergillus melleus.</title>
        <authorList>
            <person name="Yuan B."/>
            <person name="Grau M.F."/>
            <person name="Murata R.M."/>
            <person name="Torok T."/>
            <person name="Venkateswaran K."/>
            <person name="Stajich J.E."/>
            <person name="Wang C.C.C."/>
        </authorList>
    </citation>
    <scope>NUCLEOTIDE SEQUENCE [LARGE SCALE GENOMIC DNA]</scope>
    <source>
        <strain evidence="1 2">IMV 1140</strain>
    </source>
</reference>
<protein>
    <submittedName>
        <fullName evidence="1">Uncharacterized protein</fullName>
    </submittedName>
</protein>
<dbReference type="EMBL" id="JAOPJF010000009">
    <property type="protein sequence ID" value="KAK1148040.1"/>
    <property type="molecule type" value="Genomic_DNA"/>
</dbReference>
<comment type="caution">
    <text evidence="1">The sequence shown here is derived from an EMBL/GenBank/DDBJ whole genome shotgun (WGS) entry which is preliminary data.</text>
</comment>
<name>A0ACC3BBH0_9EURO</name>
<evidence type="ECO:0000313" key="1">
    <source>
        <dbReference type="EMBL" id="KAK1148040.1"/>
    </source>
</evidence>
<dbReference type="Proteomes" id="UP001177260">
    <property type="component" value="Unassembled WGS sequence"/>
</dbReference>